<dbReference type="InterPro" id="IPR050266">
    <property type="entry name" value="AB_hydrolase_sf"/>
</dbReference>
<dbReference type="Gene3D" id="3.40.50.1820">
    <property type="entry name" value="alpha/beta hydrolase"/>
    <property type="match status" value="1"/>
</dbReference>
<dbReference type="GO" id="GO:0016020">
    <property type="term" value="C:membrane"/>
    <property type="evidence" value="ECO:0007669"/>
    <property type="project" value="TreeGrafter"/>
</dbReference>
<gene>
    <name evidence="3" type="ORF">SAMN05444487_10634</name>
</gene>
<organism evidence="3 4">
    <name type="scientific">Marininema mesophilum</name>
    <dbReference type="NCBI Taxonomy" id="1048340"/>
    <lineage>
        <taxon>Bacteria</taxon>
        <taxon>Bacillati</taxon>
        <taxon>Bacillota</taxon>
        <taxon>Bacilli</taxon>
        <taxon>Bacillales</taxon>
        <taxon>Thermoactinomycetaceae</taxon>
        <taxon>Marininema</taxon>
    </lineage>
</organism>
<keyword evidence="4" id="KW-1185">Reference proteome</keyword>
<reference evidence="3 4" key="1">
    <citation type="submission" date="2016-10" db="EMBL/GenBank/DDBJ databases">
        <authorList>
            <person name="de Groot N.N."/>
        </authorList>
    </citation>
    <scope>NUCLEOTIDE SEQUENCE [LARGE SCALE GENOMIC DNA]</scope>
    <source>
        <strain evidence="3 4">DSM 45610</strain>
    </source>
</reference>
<dbReference type="Proteomes" id="UP000198534">
    <property type="component" value="Unassembled WGS sequence"/>
</dbReference>
<dbReference type="GO" id="GO:0016787">
    <property type="term" value="F:hydrolase activity"/>
    <property type="evidence" value="ECO:0007669"/>
    <property type="project" value="UniProtKB-KW"/>
</dbReference>
<keyword evidence="1" id="KW-0378">Hydrolase</keyword>
<name>A0A1H2W6H0_9BACL</name>
<dbReference type="Pfam" id="PF12697">
    <property type="entry name" value="Abhydrolase_6"/>
    <property type="match status" value="1"/>
</dbReference>
<dbReference type="AlphaFoldDB" id="A0A1H2W6H0"/>
<dbReference type="PANTHER" id="PTHR43798:SF31">
    <property type="entry name" value="AB HYDROLASE SUPERFAMILY PROTEIN YCLE"/>
    <property type="match status" value="1"/>
</dbReference>
<dbReference type="RefSeq" id="WP_091738454.1">
    <property type="nucleotide sequence ID" value="NZ_FNNQ01000006.1"/>
</dbReference>
<sequence length="239" mass="27441">MPGQGSVLWLSGWSVDSSVWDDVIEGLSHEMVHRKVDFNGCTNVEEMFQRVETVLALLPSPVRIVGWSLGALVALELAHRWKGHIHQLFLIGSTGRFVRGEDLPGWDQRVLGRMERRLDKDMVGTLNDFDSLLFSKAESDRGEEKRWRVFRQRTPSEGSMIGGLQMLAAFDWYQWDVSLAIDTHLLSGQEDRVCQPEGAIQLYKTLPSATLSLWEGVGHLPFWTQQEQFREWLEERMKT</sequence>
<dbReference type="STRING" id="1048340.SAMN05444487_10634"/>
<evidence type="ECO:0000256" key="1">
    <source>
        <dbReference type="ARBA" id="ARBA00022801"/>
    </source>
</evidence>
<evidence type="ECO:0000259" key="2">
    <source>
        <dbReference type="Pfam" id="PF12697"/>
    </source>
</evidence>
<evidence type="ECO:0000313" key="3">
    <source>
        <dbReference type="EMBL" id="SDW76242.1"/>
    </source>
</evidence>
<dbReference type="InterPro" id="IPR000073">
    <property type="entry name" value="AB_hydrolase_1"/>
</dbReference>
<dbReference type="EMBL" id="FNNQ01000006">
    <property type="protein sequence ID" value="SDW76242.1"/>
    <property type="molecule type" value="Genomic_DNA"/>
</dbReference>
<evidence type="ECO:0000313" key="4">
    <source>
        <dbReference type="Proteomes" id="UP000198534"/>
    </source>
</evidence>
<accession>A0A1H2W6H0</accession>
<dbReference type="SUPFAM" id="SSF53474">
    <property type="entry name" value="alpha/beta-Hydrolases"/>
    <property type="match status" value="1"/>
</dbReference>
<feature type="domain" description="AB hydrolase-1" evidence="2">
    <location>
        <begin position="7"/>
        <end position="230"/>
    </location>
</feature>
<proteinExistence type="predicted"/>
<dbReference type="InterPro" id="IPR029058">
    <property type="entry name" value="AB_hydrolase_fold"/>
</dbReference>
<dbReference type="OrthoDB" id="9773293at2"/>
<protein>
    <submittedName>
        <fullName evidence="3">Pimeloyl-ACP methyl ester carboxylesterase</fullName>
    </submittedName>
</protein>
<dbReference type="PANTHER" id="PTHR43798">
    <property type="entry name" value="MONOACYLGLYCEROL LIPASE"/>
    <property type="match status" value="1"/>
</dbReference>